<reference evidence="1 2" key="1">
    <citation type="submission" date="2019-12" db="EMBL/GenBank/DDBJ databases">
        <title>Novel species isolated from a subtropical stream in China.</title>
        <authorList>
            <person name="Lu H."/>
        </authorList>
    </citation>
    <scope>NUCLEOTIDE SEQUENCE [LARGE SCALE GENOMIC DNA]</scope>
    <source>
        <strain evidence="1 2">CY42W</strain>
    </source>
</reference>
<evidence type="ECO:0000313" key="2">
    <source>
        <dbReference type="Proteomes" id="UP000642144"/>
    </source>
</evidence>
<organism evidence="1 2">
    <name type="scientific">Duganella levis</name>
    <dbReference type="NCBI Taxonomy" id="2692169"/>
    <lineage>
        <taxon>Bacteria</taxon>
        <taxon>Pseudomonadati</taxon>
        <taxon>Pseudomonadota</taxon>
        <taxon>Betaproteobacteria</taxon>
        <taxon>Burkholderiales</taxon>
        <taxon>Oxalobacteraceae</taxon>
        <taxon>Telluria group</taxon>
        <taxon>Duganella</taxon>
    </lineage>
</organism>
<dbReference type="EMBL" id="WWCT01000022">
    <property type="protein sequence ID" value="MYN29354.1"/>
    <property type="molecule type" value="Genomic_DNA"/>
</dbReference>
<proteinExistence type="predicted"/>
<name>A0ABW9W6X5_9BURK</name>
<keyword evidence="2" id="KW-1185">Reference proteome</keyword>
<dbReference type="SUPFAM" id="SSF82784">
    <property type="entry name" value="OsmC-like"/>
    <property type="match status" value="1"/>
</dbReference>
<dbReference type="Gene3D" id="3.30.300.20">
    <property type="match status" value="1"/>
</dbReference>
<evidence type="ECO:0000313" key="1">
    <source>
        <dbReference type="EMBL" id="MYN29354.1"/>
    </source>
</evidence>
<dbReference type="InterPro" id="IPR036102">
    <property type="entry name" value="OsmC/Ohrsf"/>
</dbReference>
<dbReference type="InterPro" id="IPR015946">
    <property type="entry name" value="KH_dom-like_a/b"/>
</dbReference>
<dbReference type="Proteomes" id="UP000642144">
    <property type="component" value="Unassembled WGS sequence"/>
</dbReference>
<dbReference type="RefSeq" id="WP_161057124.1">
    <property type="nucleotide sequence ID" value="NZ_WWCT01000022.1"/>
</dbReference>
<comment type="caution">
    <text evidence="1">The sequence shown here is derived from an EMBL/GenBank/DDBJ whole genome shotgun (WGS) entry which is preliminary data.</text>
</comment>
<dbReference type="PANTHER" id="PTHR42830:SF2">
    <property type="entry name" value="OSMC_OHR FAMILY PROTEIN"/>
    <property type="match status" value="1"/>
</dbReference>
<dbReference type="InterPro" id="IPR003718">
    <property type="entry name" value="OsmC/Ohr_fam"/>
</dbReference>
<protein>
    <submittedName>
        <fullName evidence="1">OsmC family peroxiredoxin</fullName>
    </submittedName>
</protein>
<sequence length="164" mass="18022">MTTHQHTYHVTVQWTGNQGSGTSSYQAYGRDHTISAGDKPAIAGSADPAFRGDRKRWNPEDLLVASTSACHKLWYLHLCAEAGIVVIAYDDEAEGTMVEGDQGHFTRIVLRPYVTIRTGDDVELAARLHHDAHEQCFIANSLNFPVVCEPVIDTSDNLDGAVTR</sequence>
<gene>
    <name evidence="1" type="ORF">GTP69_23415</name>
</gene>
<dbReference type="PANTHER" id="PTHR42830">
    <property type="entry name" value="OSMOTICALLY INDUCIBLE FAMILY PROTEIN"/>
    <property type="match status" value="1"/>
</dbReference>
<dbReference type="InterPro" id="IPR052707">
    <property type="entry name" value="OsmC_Ohr_Peroxiredoxin"/>
</dbReference>
<accession>A0ABW9W6X5</accession>
<dbReference type="Pfam" id="PF02566">
    <property type="entry name" value="OsmC"/>
    <property type="match status" value="1"/>
</dbReference>